<evidence type="ECO:0000259" key="1">
    <source>
        <dbReference type="Pfam" id="PF20253"/>
    </source>
</evidence>
<proteinExistence type="predicted"/>
<protein>
    <recommendedName>
        <fullName evidence="1">DUF6604 domain-containing protein</fullName>
    </recommendedName>
</protein>
<dbReference type="OrthoDB" id="10659067at2759"/>
<dbReference type="KEGG" id="spar:SPRG_20776"/>
<evidence type="ECO:0000313" key="3">
    <source>
        <dbReference type="Proteomes" id="UP000030745"/>
    </source>
</evidence>
<dbReference type="PANTHER" id="PTHR38795">
    <property type="entry name" value="DUF6604 DOMAIN-CONTAINING PROTEIN"/>
    <property type="match status" value="1"/>
</dbReference>
<gene>
    <name evidence="2" type="ORF">SPRG_20776</name>
</gene>
<organism evidence="2 3">
    <name type="scientific">Saprolegnia parasitica (strain CBS 223.65)</name>
    <dbReference type="NCBI Taxonomy" id="695850"/>
    <lineage>
        <taxon>Eukaryota</taxon>
        <taxon>Sar</taxon>
        <taxon>Stramenopiles</taxon>
        <taxon>Oomycota</taxon>
        <taxon>Saprolegniomycetes</taxon>
        <taxon>Saprolegniales</taxon>
        <taxon>Saprolegniaceae</taxon>
        <taxon>Saprolegnia</taxon>
    </lineage>
</organism>
<dbReference type="RefSeq" id="XP_012204105.1">
    <property type="nucleotide sequence ID" value="XM_012348715.1"/>
</dbReference>
<dbReference type="EMBL" id="KK583234">
    <property type="protein sequence ID" value="KDO25192.1"/>
    <property type="molecule type" value="Genomic_DNA"/>
</dbReference>
<dbReference type="VEuPathDB" id="FungiDB:SPRG_20776"/>
<accession>A0A067CEJ0</accession>
<dbReference type="GeneID" id="24141808"/>
<sequence>MSSGCGRWHRYKLATTAVVAWLQRTKKVAKKANKKKKKTAAAAADEVEWTTAQIWAAAQDVAASATPVPVAIMRQLKASIKLRWQACKAFPPDQGHTYFLDLLRAVNATLAPLVQETAPPPPPKHEGQLHNTFEALAIDDENDEDEVPDEMLPPFDAKAFAPREASPDEIAVAAIEASQFRAICFLMDLDELLRDVDQAWANLKAGTSSLVAATAVTNACVKLVSTWSATLHLELPYLETLAEIFALVERGPFLREMMVSHGASLATAVRLVTLACQSPKPATSTATISQTLRVPRESAATLEQAIVAAHEASIATPDERLPYIKNLKMLQRALPRLAGLLEIVKGPRFTMPSNMRTVPWNEAAGKLSSMKELVNPLFSEMLPPVLFVTKDKCPEIVSAHKDYMPWPNLVFEFQQTKRASIPFVFATVCLLESIMASQGPERDNVTCAKLAASTKASLKRVTEHVLACRKNATGLIQPPRTLKLLPEHVQGMLGIMQIVNKCPYFTPLELDQGWLNPWMAGQWMLTMSLSFSLSYGVGVMDDVQQGRFVFHLYNALRLHERIAPIPVLDTLAALLEKGPSIWYGGRPTESFLVSRMLSMGYNLQHATYFMNASDPDAREANAKRLEAWDRRSKFAKEHGRGVKHSREGDYTYPFHLSRTFRLLTDMESPKMRKCGRLPDMDDLAAVANEEWNAFLNVDFIALGTLFREAWVHCAEYCDWASGNPPMPELVPTHAIWGKTFASRDWHKMQASLDILFHICDGELNDMRLFEAACELTLLGQRLGEAYIELPARAS</sequence>
<name>A0A067CEJ0_SAPPC</name>
<feature type="domain" description="DUF6604" evidence="1">
    <location>
        <begin position="9"/>
        <end position="227"/>
    </location>
</feature>
<dbReference type="AlphaFoldDB" id="A0A067CEJ0"/>
<keyword evidence="3" id="KW-1185">Reference proteome</keyword>
<dbReference type="InterPro" id="IPR046539">
    <property type="entry name" value="DUF6604"/>
</dbReference>
<dbReference type="Proteomes" id="UP000030745">
    <property type="component" value="Unassembled WGS sequence"/>
</dbReference>
<dbReference type="PANTHER" id="PTHR38795:SF1">
    <property type="entry name" value="DUF6604 DOMAIN-CONTAINING PROTEIN"/>
    <property type="match status" value="1"/>
</dbReference>
<dbReference type="OMA" id="CLLESIM"/>
<dbReference type="Pfam" id="PF20253">
    <property type="entry name" value="DUF6604"/>
    <property type="match status" value="1"/>
</dbReference>
<reference evidence="2 3" key="1">
    <citation type="journal article" date="2013" name="PLoS Genet.">
        <title>Distinctive expansion of potential virulence genes in the genome of the oomycete fish pathogen Saprolegnia parasitica.</title>
        <authorList>
            <person name="Jiang R.H."/>
            <person name="de Bruijn I."/>
            <person name="Haas B.J."/>
            <person name="Belmonte R."/>
            <person name="Lobach L."/>
            <person name="Christie J."/>
            <person name="van den Ackerveken G."/>
            <person name="Bottin A."/>
            <person name="Bulone V."/>
            <person name="Diaz-Moreno S.M."/>
            <person name="Dumas B."/>
            <person name="Fan L."/>
            <person name="Gaulin E."/>
            <person name="Govers F."/>
            <person name="Grenville-Briggs L.J."/>
            <person name="Horner N.R."/>
            <person name="Levin J.Z."/>
            <person name="Mammella M."/>
            <person name="Meijer H.J."/>
            <person name="Morris P."/>
            <person name="Nusbaum C."/>
            <person name="Oome S."/>
            <person name="Phillips A.J."/>
            <person name="van Rooyen D."/>
            <person name="Rzeszutek E."/>
            <person name="Saraiva M."/>
            <person name="Secombes C.J."/>
            <person name="Seidl M.F."/>
            <person name="Snel B."/>
            <person name="Stassen J.H."/>
            <person name="Sykes S."/>
            <person name="Tripathy S."/>
            <person name="van den Berg H."/>
            <person name="Vega-Arreguin J.C."/>
            <person name="Wawra S."/>
            <person name="Young S.K."/>
            <person name="Zeng Q."/>
            <person name="Dieguez-Uribeondo J."/>
            <person name="Russ C."/>
            <person name="Tyler B.M."/>
            <person name="van West P."/>
        </authorList>
    </citation>
    <scope>NUCLEOTIDE SEQUENCE [LARGE SCALE GENOMIC DNA]</scope>
    <source>
        <strain evidence="2 3">CBS 223.65</strain>
    </source>
</reference>
<evidence type="ECO:0000313" key="2">
    <source>
        <dbReference type="EMBL" id="KDO25192.1"/>
    </source>
</evidence>